<evidence type="ECO:0000256" key="4">
    <source>
        <dbReference type="ARBA" id="ARBA00022777"/>
    </source>
</evidence>
<dbReference type="InterPro" id="IPR018955">
    <property type="entry name" value="BCDHK/PDK_N"/>
</dbReference>
<comment type="caution">
    <text evidence="11">The sequence shown here is derived from an EMBL/GenBank/DDBJ whole genome shotgun (WGS) entry which is preliminary data.</text>
</comment>
<evidence type="ECO:0000256" key="5">
    <source>
        <dbReference type="ARBA" id="ARBA00022840"/>
    </source>
</evidence>
<name>A0A9W7GJG9_9STRA</name>
<comment type="similarity">
    <text evidence="1 8">Belongs to the PDK/BCKDK protein kinase family.</text>
</comment>
<dbReference type="EC" id="2.7.11.-" evidence="8"/>
<evidence type="ECO:0000259" key="10">
    <source>
        <dbReference type="SMART" id="SM00387"/>
    </source>
</evidence>
<comment type="subcellular location">
    <subcellularLocation>
        <location evidence="8">Mitochondrion matrix</location>
    </subcellularLocation>
</comment>
<dbReference type="InterPro" id="IPR039028">
    <property type="entry name" value="BCKD/PDK"/>
</dbReference>
<dbReference type="PANTHER" id="PTHR11947:SF3">
    <property type="entry name" value="[PYRUVATE DEHYDROGENASE (ACETYL-TRANSFERRING)] KINASE, MITOCHONDRIAL"/>
    <property type="match status" value="1"/>
</dbReference>
<dbReference type="AlphaFoldDB" id="A0A9W7GJG9"/>
<evidence type="ECO:0000256" key="6">
    <source>
        <dbReference type="ARBA" id="ARBA00023128"/>
    </source>
</evidence>
<evidence type="ECO:0000256" key="3">
    <source>
        <dbReference type="ARBA" id="ARBA00022741"/>
    </source>
</evidence>
<dbReference type="SUPFAM" id="SSF69012">
    <property type="entry name" value="alpha-ketoacid dehydrogenase kinase, N-terminal domain"/>
    <property type="match status" value="1"/>
</dbReference>
<keyword evidence="6 8" id="KW-0496">Mitochondrion</keyword>
<dbReference type="InterPro" id="IPR036784">
    <property type="entry name" value="AK/P_DHK_N_sf"/>
</dbReference>
<keyword evidence="5 8" id="KW-0067">ATP-binding</keyword>
<dbReference type="InterPro" id="IPR036890">
    <property type="entry name" value="HATPase_C_sf"/>
</dbReference>
<keyword evidence="12" id="KW-1185">Reference proteome</keyword>
<dbReference type="GO" id="GO:0004740">
    <property type="term" value="F:pyruvate dehydrogenase (acetyl-transferring) kinase activity"/>
    <property type="evidence" value="ECO:0007669"/>
    <property type="project" value="UniProtKB-EC"/>
</dbReference>
<feature type="region of interest" description="Disordered" evidence="9">
    <location>
        <begin position="371"/>
        <end position="393"/>
    </location>
</feature>
<keyword evidence="2 8" id="KW-0808">Transferase</keyword>
<feature type="domain" description="Histidine kinase/HSP90-like ATPase" evidence="10">
    <location>
        <begin position="285"/>
        <end position="437"/>
    </location>
</feature>
<dbReference type="Pfam" id="PF10436">
    <property type="entry name" value="BCDHK_Adom3"/>
    <property type="match status" value="1"/>
</dbReference>
<dbReference type="Pfam" id="PF02518">
    <property type="entry name" value="HATPase_c"/>
    <property type="match status" value="1"/>
</dbReference>
<comment type="catalytic activity">
    <reaction evidence="7">
        <text>L-seryl-[pyruvate dehydrogenase E1 alpha subunit] + ATP = O-phospho-L-seryl-[pyruvate dehydrogenase E1 alpha subunit] + ADP + H(+)</text>
        <dbReference type="Rhea" id="RHEA:23052"/>
        <dbReference type="Rhea" id="RHEA-COMP:13689"/>
        <dbReference type="Rhea" id="RHEA-COMP:13690"/>
        <dbReference type="ChEBI" id="CHEBI:15378"/>
        <dbReference type="ChEBI" id="CHEBI:29999"/>
        <dbReference type="ChEBI" id="CHEBI:30616"/>
        <dbReference type="ChEBI" id="CHEBI:83421"/>
        <dbReference type="ChEBI" id="CHEBI:456216"/>
        <dbReference type="EC" id="2.7.11.2"/>
    </reaction>
</comment>
<dbReference type="GO" id="GO:0005524">
    <property type="term" value="F:ATP binding"/>
    <property type="evidence" value="ECO:0007669"/>
    <property type="project" value="UniProtKB-UniRule"/>
</dbReference>
<dbReference type="InterPro" id="IPR003594">
    <property type="entry name" value="HATPase_dom"/>
</dbReference>
<evidence type="ECO:0000313" key="11">
    <source>
        <dbReference type="EMBL" id="GMI45861.1"/>
    </source>
</evidence>
<dbReference type="Proteomes" id="UP001165065">
    <property type="component" value="Unassembled WGS sequence"/>
</dbReference>
<dbReference type="PANTHER" id="PTHR11947">
    <property type="entry name" value="PYRUVATE DEHYDROGENASE KINASE"/>
    <property type="match status" value="1"/>
</dbReference>
<evidence type="ECO:0000313" key="12">
    <source>
        <dbReference type="Proteomes" id="UP001165065"/>
    </source>
</evidence>
<proteinExistence type="inferred from homology"/>
<dbReference type="SMART" id="SM00387">
    <property type="entry name" value="HATPase_c"/>
    <property type="match status" value="1"/>
</dbReference>
<evidence type="ECO:0000256" key="9">
    <source>
        <dbReference type="SAM" id="MobiDB-lite"/>
    </source>
</evidence>
<evidence type="ECO:0000256" key="8">
    <source>
        <dbReference type="RuleBase" id="RU366032"/>
    </source>
</evidence>
<evidence type="ECO:0000256" key="2">
    <source>
        <dbReference type="ARBA" id="ARBA00022679"/>
    </source>
</evidence>
<organism evidence="11 12">
    <name type="scientific">Triparma columacea</name>
    <dbReference type="NCBI Taxonomy" id="722753"/>
    <lineage>
        <taxon>Eukaryota</taxon>
        <taxon>Sar</taxon>
        <taxon>Stramenopiles</taxon>
        <taxon>Ochrophyta</taxon>
        <taxon>Bolidophyceae</taxon>
        <taxon>Parmales</taxon>
        <taxon>Triparmaceae</taxon>
        <taxon>Triparma</taxon>
    </lineage>
</organism>
<dbReference type="GO" id="GO:0005759">
    <property type="term" value="C:mitochondrial matrix"/>
    <property type="evidence" value="ECO:0007669"/>
    <property type="project" value="UniProtKB-SubCell"/>
</dbReference>
<dbReference type="SUPFAM" id="SSF55874">
    <property type="entry name" value="ATPase domain of HSP90 chaperone/DNA topoisomerase II/histidine kinase"/>
    <property type="match status" value="1"/>
</dbReference>
<dbReference type="Gene3D" id="1.20.140.20">
    <property type="entry name" value="Alpha-ketoacid/pyruvate dehydrogenase kinase, N-terminal domain"/>
    <property type="match status" value="1"/>
</dbReference>
<accession>A0A9W7GJG9</accession>
<dbReference type="Gene3D" id="3.30.565.10">
    <property type="entry name" value="Histidine kinase-like ATPase, C-terminal domain"/>
    <property type="match status" value="1"/>
</dbReference>
<evidence type="ECO:0000256" key="7">
    <source>
        <dbReference type="ARBA" id="ARBA00048201"/>
    </source>
</evidence>
<gene>
    <name evidence="11" type="ORF">TrCOL_g8421</name>
</gene>
<evidence type="ECO:0000256" key="1">
    <source>
        <dbReference type="ARBA" id="ARBA00006155"/>
    </source>
</evidence>
<dbReference type="OrthoDB" id="241648at2759"/>
<reference evidence="12" key="1">
    <citation type="journal article" date="2023" name="Commun. Biol.">
        <title>Genome analysis of Parmales, the sister group of diatoms, reveals the evolutionary specialization of diatoms from phago-mixotrophs to photoautotrophs.</title>
        <authorList>
            <person name="Ban H."/>
            <person name="Sato S."/>
            <person name="Yoshikawa S."/>
            <person name="Yamada K."/>
            <person name="Nakamura Y."/>
            <person name="Ichinomiya M."/>
            <person name="Sato N."/>
            <person name="Blanc-Mathieu R."/>
            <person name="Endo H."/>
            <person name="Kuwata A."/>
            <person name="Ogata H."/>
        </authorList>
    </citation>
    <scope>NUCLEOTIDE SEQUENCE [LARGE SCALE GENOMIC DNA]</scope>
</reference>
<sequence length="474" mass="52927">MLRAWRYNVRRTIEASLPQNGSQQLTHASSTFIDFYPQTQSRAFSSMDKKEEIIRLANLKPTPLSLKNMYLYALSGNNNSSLDQRIRNAVFLHRELPIRIAQRVMDLTNLPAGLSQTKTVRDVCRTYTQNIVDLQATPSPKDEESEKSFTDLLRGMVLDRTSIPQSINLGLTSLKDSRREVISTSLCNRLDSSLYRFFLSRVGLRFLTEHHIACDPHSTSVQGGLIDNKCDPVTESRKVIEDVEEWCMEEFGVSPPLTLVVPKEYPKHTRKGMSKMAKRMKVMTYVPTHFRYMLKELLSNSAVATIRRHDKSGGSSRMAGSLNAQTEPLPDVQIIIAMGYEEVTIKISDQGGGISRSKLDSIWTFAHSTLSQSEAPPLPNSLTDPSPSLTSRSSEVSIRGFGLPLARIYARYFGGELTLKSMEGYGVDTYLQLPIFGSDCENLPDAVANSPGNTDSTEEDAVGQSWQSLLSKSL</sequence>
<keyword evidence="3 8" id="KW-0547">Nucleotide-binding</keyword>
<dbReference type="EMBL" id="BRYA01000269">
    <property type="protein sequence ID" value="GMI45861.1"/>
    <property type="molecule type" value="Genomic_DNA"/>
</dbReference>
<dbReference type="GO" id="GO:0010906">
    <property type="term" value="P:regulation of glucose metabolic process"/>
    <property type="evidence" value="ECO:0007669"/>
    <property type="project" value="TreeGrafter"/>
</dbReference>
<protein>
    <recommendedName>
        <fullName evidence="8">Protein-serine/threonine kinase</fullName>
        <ecNumber evidence="8">2.7.11.-</ecNumber>
    </recommendedName>
</protein>
<keyword evidence="4 8" id="KW-0418">Kinase</keyword>
<feature type="region of interest" description="Disordered" evidence="9">
    <location>
        <begin position="444"/>
        <end position="463"/>
    </location>
</feature>